<dbReference type="InterPro" id="IPR011663">
    <property type="entry name" value="UTRA"/>
</dbReference>
<dbReference type="PROSITE" id="PS50949">
    <property type="entry name" value="HTH_GNTR"/>
    <property type="match status" value="1"/>
</dbReference>
<feature type="region of interest" description="Disordered" evidence="4">
    <location>
        <begin position="236"/>
        <end position="266"/>
    </location>
</feature>
<keyword evidence="2" id="KW-0238">DNA-binding</keyword>
<dbReference type="PANTHER" id="PTHR44846">
    <property type="entry name" value="MANNOSYL-D-GLYCERATE TRANSPORT/METABOLISM SYSTEM REPRESSOR MNGR-RELATED"/>
    <property type="match status" value="1"/>
</dbReference>
<dbReference type="PRINTS" id="PR00035">
    <property type="entry name" value="HTHGNTR"/>
</dbReference>
<dbReference type="GO" id="GO:0003677">
    <property type="term" value="F:DNA binding"/>
    <property type="evidence" value="ECO:0007669"/>
    <property type="project" value="UniProtKB-KW"/>
</dbReference>
<protein>
    <submittedName>
        <fullName evidence="6">GntR family transcriptional regulator</fullName>
    </submittedName>
</protein>
<dbReference type="Gene3D" id="1.10.10.10">
    <property type="entry name" value="Winged helix-like DNA-binding domain superfamily/Winged helix DNA-binding domain"/>
    <property type="match status" value="1"/>
</dbReference>
<keyword evidence="1" id="KW-0805">Transcription regulation</keyword>
<evidence type="ECO:0000256" key="3">
    <source>
        <dbReference type="ARBA" id="ARBA00023163"/>
    </source>
</evidence>
<evidence type="ECO:0000256" key="2">
    <source>
        <dbReference type="ARBA" id="ARBA00023125"/>
    </source>
</evidence>
<dbReference type="AlphaFoldDB" id="A0A9D2RPI7"/>
<proteinExistence type="predicted"/>
<evidence type="ECO:0000256" key="4">
    <source>
        <dbReference type="SAM" id="MobiDB-lite"/>
    </source>
</evidence>
<dbReference type="InterPro" id="IPR036388">
    <property type="entry name" value="WH-like_DNA-bd_sf"/>
</dbReference>
<dbReference type="PANTHER" id="PTHR44846:SF1">
    <property type="entry name" value="MANNOSYL-D-GLYCERATE TRANSPORT_METABOLISM SYSTEM REPRESSOR MNGR-RELATED"/>
    <property type="match status" value="1"/>
</dbReference>
<name>A0A9D2RPI7_9MICO</name>
<dbReference type="InterPro" id="IPR036390">
    <property type="entry name" value="WH_DNA-bd_sf"/>
</dbReference>
<evidence type="ECO:0000259" key="5">
    <source>
        <dbReference type="PROSITE" id="PS50949"/>
    </source>
</evidence>
<dbReference type="Pfam" id="PF00392">
    <property type="entry name" value="GntR"/>
    <property type="match status" value="1"/>
</dbReference>
<dbReference type="SMART" id="SM00866">
    <property type="entry name" value="UTRA"/>
    <property type="match status" value="1"/>
</dbReference>
<reference evidence="6" key="1">
    <citation type="journal article" date="2021" name="PeerJ">
        <title>Extensive microbial diversity within the chicken gut microbiome revealed by metagenomics and culture.</title>
        <authorList>
            <person name="Gilroy R."/>
            <person name="Ravi A."/>
            <person name="Getino M."/>
            <person name="Pursley I."/>
            <person name="Horton D.L."/>
            <person name="Alikhan N.F."/>
            <person name="Baker D."/>
            <person name="Gharbi K."/>
            <person name="Hall N."/>
            <person name="Watson M."/>
            <person name="Adriaenssens E.M."/>
            <person name="Foster-Nyarko E."/>
            <person name="Jarju S."/>
            <person name="Secka A."/>
            <person name="Antonio M."/>
            <person name="Oren A."/>
            <person name="Chaudhuri R.R."/>
            <person name="La Ragione R."/>
            <person name="Hildebrand F."/>
            <person name="Pallen M.J."/>
        </authorList>
    </citation>
    <scope>NUCLEOTIDE SEQUENCE</scope>
    <source>
        <strain evidence="6">ChiHjej13B12-24818</strain>
    </source>
</reference>
<dbReference type="SMART" id="SM00345">
    <property type="entry name" value="HTH_GNTR"/>
    <property type="match status" value="1"/>
</dbReference>
<evidence type="ECO:0000313" key="7">
    <source>
        <dbReference type="Proteomes" id="UP000823823"/>
    </source>
</evidence>
<dbReference type="Proteomes" id="UP000823823">
    <property type="component" value="Unassembled WGS sequence"/>
</dbReference>
<dbReference type="Pfam" id="PF07702">
    <property type="entry name" value="UTRA"/>
    <property type="match status" value="1"/>
</dbReference>
<comment type="caution">
    <text evidence="6">The sequence shown here is derived from an EMBL/GenBank/DDBJ whole genome shotgun (WGS) entry which is preliminary data.</text>
</comment>
<sequence length="266" mass="29159">MRPARIAHEVRDAIEARYIAGSEPSAVLPSERRLAAEFGVARATVRAALAMLREQQQIRSGAGGPPVVVDPRLTKAPQLTSFTQDAVARGWHPSSRVLDRKETAADVSVARDLGIPPGSPVLHIRRLRLADRSPMAVEEVWLPQELFPGLLTEDLSGSLYELLEARYGRAVYRHDRRISAITIDAPHAELLEMPVGAAALFATQLGFDRHGHRLELGRSVYRGDKFDFTTVTFSARRSQPAGAGTRSRTHGARPTTPAEPVTEQAR</sequence>
<evidence type="ECO:0000256" key="1">
    <source>
        <dbReference type="ARBA" id="ARBA00023015"/>
    </source>
</evidence>
<dbReference type="EMBL" id="DWZH01000067">
    <property type="protein sequence ID" value="HJB10641.1"/>
    <property type="molecule type" value="Genomic_DNA"/>
</dbReference>
<dbReference type="Gene3D" id="3.40.1410.10">
    <property type="entry name" value="Chorismate lyase-like"/>
    <property type="match status" value="1"/>
</dbReference>
<evidence type="ECO:0000313" key="6">
    <source>
        <dbReference type="EMBL" id="HJB10641.1"/>
    </source>
</evidence>
<organism evidence="6 7">
    <name type="scientific">Candidatus Brachybacterium merdavium</name>
    <dbReference type="NCBI Taxonomy" id="2838513"/>
    <lineage>
        <taxon>Bacteria</taxon>
        <taxon>Bacillati</taxon>
        <taxon>Actinomycetota</taxon>
        <taxon>Actinomycetes</taxon>
        <taxon>Micrococcales</taxon>
        <taxon>Dermabacteraceae</taxon>
        <taxon>Brachybacterium</taxon>
    </lineage>
</organism>
<dbReference type="InterPro" id="IPR028978">
    <property type="entry name" value="Chorismate_lyase_/UTRA_dom_sf"/>
</dbReference>
<dbReference type="GO" id="GO:0003700">
    <property type="term" value="F:DNA-binding transcription factor activity"/>
    <property type="evidence" value="ECO:0007669"/>
    <property type="project" value="InterPro"/>
</dbReference>
<reference evidence="6" key="2">
    <citation type="submission" date="2021-04" db="EMBL/GenBank/DDBJ databases">
        <authorList>
            <person name="Gilroy R."/>
        </authorList>
    </citation>
    <scope>NUCLEOTIDE SEQUENCE</scope>
    <source>
        <strain evidence="6">ChiHjej13B12-24818</strain>
    </source>
</reference>
<dbReference type="InterPro" id="IPR050679">
    <property type="entry name" value="Bact_HTH_transcr_reg"/>
</dbReference>
<dbReference type="GO" id="GO:0045892">
    <property type="term" value="P:negative regulation of DNA-templated transcription"/>
    <property type="evidence" value="ECO:0007669"/>
    <property type="project" value="TreeGrafter"/>
</dbReference>
<dbReference type="SUPFAM" id="SSF64288">
    <property type="entry name" value="Chorismate lyase-like"/>
    <property type="match status" value="1"/>
</dbReference>
<dbReference type="InterPro" id="IPR000524">
    <property type="entry name" value="Tscrpt_reg_HTH_GntR"/>
</dbReference>
<dbReference type="SUPFAM" id="SSF46785">
    <property type="entry name" value="Winged helix' DNA-binding domain"/>
    <property type="match status" value="1"/>
</dbReference>
<accession>A0A9D2RPI7</accession>
<feature type="domain" description="HTH gntR-type" evidence="5">
    <location>
        <begin position="4"/>
        <end position="71"/>
    </location>
</feature>
<keyword evidence="3" id="KW-0804">Transcription</keyword>
<gene>
    <name evidence="6" type="ORF">H9786_08955</name>
</gene>